<accession>A0ACB8U7R5</accession>
<protein>
    <submittedName>
        <fullName evidence="1">Uncharacterized protein</fullName>
    </submittedName>
</protein>
<sequence length="1426" mass="150381">MSAVAGDEHHLVNGAAQENGAAHHEHAPESALESNNVAQPITEEEIIHVSKPFTQEELSEHAPTATNDDVSKEEVTDATTDDSDTTKDVSGHTVDEVIKDKELLEEEEASKGAYQASKESVSHVEGPADATVLLHSEAAPAGEVEESIPAVESTEELTIEELQVSTSEPPASAEVAATAQEAAREEAQEAEEFAAGPSVTAPATEVVSENIGVPEETHVSEPKQLILEAPSAVSEEVHTAQAPVVVEESPLAAENPVAEPAEETGSTVQDDDIPDHAESSGLAVETEAAVEPKTSATETTPIKDVPETETLLKANPVAEEGESEEEEAEPVAQAVSEKELVEDALEVGTKGEVKHVEADFTPESVAVIVEPSEEVSSAAVEEAELPEDSAVSQTLSEAEPIQAELAIELSVPESTAAMETEDPAEPAHEATIAPENVEQLSNDDETVAEECTLTDEVIEAAKLPDATPNATITEYENVETEAEATYVKESTLLNRDVETCDSSDKLIILSTSDQACRAEPDPALEARTSVPVIDEVAPTVVVHDTPIAEPPVEEKVSEDIIPETDEPKVEKTISAVPESDPAIVEDTRDASEALLAETTQTEEAEPTVVAVAPVKETPLSEVAETVTPEAPGLEESVSTVAETAVVSEESELKGEDIEGITAESEAADEEEHEAAAGLVAEEAAVSAAIPAAEPVEAAAEIVVPVESVAVEGASASEALVDEAPSTLAEDSKEEDLKPEASEQPERPKSPYVASYSVQTQGPGTATEEEVEELADAPTEEPVIVVSEETVAAAVEPTEGVEHVEATKSWPASWAVSSQGSSPQHAPQQTEDTDVEPIEGVSEEASLAPVVEAIVVSPIEEPKAIEETTVTEAEPVVAEHSEIKVSTSEKLLTPQIVAIDEDSKLVSPVIIPGDDEEEVPPIQETHPEPQVPERPWTPSYAVDQQGFSPMASDVHPEAVETGSTSLLDEVESIPAGVPEEPTSGNAEPEVASPAPVRPSSRSSWTPSYSVSHQDSGLSHEESEAPVDVQSGETLSKQESEIVAPTPQRPLSRSSFPAAYSVSRQGSRSSLKPEDTTESPPPVQAQSPVTTATLALVEEPVSEEPEAIKAPERPWTPSYAVDHQGSSPSPAAKELPSVESGSEKPAEEVQKASERPWTPSYNVSRQGTSPVHSPRVESTELTEPQLAPPERPWTPSYTVSRQGSSPALGNAELAPAVQDFPPVAVTDSTEFVEEKPATPMINVEEAAPAEPKAEEPGTQAEVNAATEAAKSVPERPWTPSYAVTTQGPGSPAHLLTEEAVHEAFPTTEVHDSGPKVSTKPSLARLAPLAEDRPTNVVSPAQIEETTVSPSKRTRHESNQSSTSSRYFPGGWFSGNPKSPDDNRTSLDHAAGEFSSQNGKGPDAPVNNTPTEAVAPAEKKKHYRSCVIF</sequence>
<dbReference type="Proteomes" id="UP001055072">
    <property type="component" value="Unassembled WGS sequence"/>
</dbReference>
<proteinExistence type="predicted"/>
<comment type="caution">
    <text evidence="1">The sequence shown here is derived from an EMBL/GenBank/DDBJ whole genome shotgun (WGS) entry which is preliminary data.</text>
</comment>
<organism evidence="1 2">
    <name type="scientific">Irpex rosettiformis</name>
    <dbReference type="NCBI Taxonomy" id="378272"/>
    <lineage>
        <taxon>Eukaryota</taxon>
        <taxon>Fungi</taxon>
        <taxon>Dikarya</taxon>
        <taxon>Basidiomycota</taxon>
        <taxon>Agaricomycotina</taxon>
        <taxon>Agaricomycetes</taxon>
        <taxon>Polyporales</taxon>
        <taxon>Irpicaceae</taxon>
        <taxon>Irpex</taxon>
    </lineage>
</organism>
<keyword evidence="2" id="KW-1185">Reference proteome</keyword>
<gene>
    <name evidence="1" type="ORF">BDY19DRAFT_992388</name>
</gene>
<reference evidence="1" key="1">
    <citation type="journal article" date="2021" name="Environ. Microbiol.">
        <title>Gene family expansions and transcriptome signatures uncover fungal adaptations to wood decay.</title>
        <authorList>
            <person name="Hage H."/>
            <person name="Miyauchi S."/>
            <person name="Viragh M."/>
            <person name="Drula E."/>
            <person name="Min B."/>
            <person name="Chaduli D."/>
            <person name="Navarro D."/>
            <person name="Favel A."/>
            <person name="Norest M."/>
            <person name="Lesage-Meessen L."/>
            <person name="Balint B."/>
            <person name="Merenyi Z."/>
            <person name="de Eugenio L."/>
            <person name="Morin E."/>
            <person name="Martinez A.T."/>
            <person name="Baldrian P."/>
            <person name="Stursova M."/>
            <person name="Martinez M.J."/>
            <person name="Novotny C."/>
            <person name="Magnuson J.K."/>
            <person name="Spatafora J.W."/>
            <person name="Maurice S."/>
            <person name="Pangilinan J."/>
            <person name="Andreopoulos W."/>
            <person name="LaButti K."/>
            <person name="Hundley H."/>
            <person name="Na H."/>
            <person name="Kuo A."/>
            <person name="Barry K."/>
            <person name="Lipzen A."/>
            <person name="Henrissat B."/>
            <person name="Riley R."/>
            <person name="Ahrendt S."/>
            <person name="Nagy L.G."/>
            <person name="Grigoriev I.V."/>
            <person name="Martin F."/>
            <person name="Rosso M.N."/>
        </authorList>
    </citation>
    <scope>NUCLEOTIDE SEQUENCE</scope>
    <source>
        <strain evidence="1">CBS 384.51</strain>
    </source>
</reference>
<evidence type="ECO:0000313" key="1">
    <source>
        <dbReference type="EMBL" id="KAI0090159.1"/>
    </source>
</evidence>
<evidence type="ECO:0000313" key="2">
    <source>
        <dbReference type="Proteomes" id="UP001055072"/>
    </source>
</evidence>
<dbReference type="EMBL" id="MU274908">
    <property type="protein sequence ID" value="KAI0090159.1"/>
    <property type="molecule type" value="Genomic_DNA"/>
</dbReference>
<name>A0ACB8U7R5_9APHY</name>